<dbReference type="AlphaFoldDB" id="X1R6Q9"/>
<comment type="caution">
    <text evidence="1">The sequence shown here is derived from an EMBL/GenBank/DDBJ whole genome shotgun (WGS) entry which is preliminary data.</text>
</comment>
<evidence type="ECO:0000313" key="1">
    <source>
        <dbReference type="EMBL" id="GAI62706.1"/>
    </source>
</evidence>
<sequence length="60" mass="7124">MPETKNQKEDTRVKCDVCKKVLEEESRFYIISLANVTQNDGKIWDYEREEDDSAYCLKCD</sequence>
<gene>
    <name evidence="1" type="ORF">S12H4_08017</name>
</gene>
<protein>
    <submittedName>
        <fullName evidence="1">Uncharacterized protein</fullName>
    </submittedName>
</protein>
<proteinExistence type="predicted"/>
<name>X1R6Q9_9ZZZZ</name>
<dbReference type="EMBL" id="BARW01003040">
    <property type="protein sequence ID" value="GAI62706.1"/>
    <property type="molecule type" value="Genomic_DNA"/>
</dbReference>
<feature type="non-terminal residue" evidence="1">
    <location>
        <position position="60"/>
    </location>
</feature>
<organism evidence="1">
    <name type="scientific">marine sediment metagenome</name>
    <dbReference type="NCBI Taxonomy" id="412755"/>
    <lineage>
        <taxon>unclassified sequences</taxon>
        <taxon>metagenomes</taxon>
        <taxon>ecological metagenomes</taxon>
    </lineage>
</organism>
<reference evidence="1" key="1">
    <citation type="journal article" date="2014" name="Front. Microbiol.">
        <title>High frequency of phylogenetically diverse reductive dehalogenase-homologous genes in deep subseafloor sedimentary metagenomes.</title>
        <authorList>
            <person name="Kawai M."/>
            <person name="Futagami T."/>
            <person name="Toyoda A."/>
            <person name="Takaki Y."/>
            <person name="Nishi S."/>
            <person name="Hori S."/>
            <person name="Arai W."/>
            <person name="Tsubouchi T."/>
            <person name="Morono Y."/>
            <person name="Uchiyama I."/>
            <person name="Ito T."/>
            <person name="Fujiyama A."/>
            <person name="Inagaki F."/>
            <person name="Takami H."/>
        </authorList>
    </citation>
    <scope>NUCLEOTIDE SEQUENCE</scope>
    <source>
        <strain evidence="1">Expedition CK06-06</strain>
    </source>
</reference>
<accession>X1R6Q9</accession>